<sequence>MPDLVLSAKVGYYFGNNVAGENLIAKATP</sequence>
<accession>A0A7W7YPA9</accession>
<reference evidence="1 2" key="1">
    <citation type="submission" date="2020-08" db="EMBL/GenBank/DDBJ databases">
        <title>Genomic Encyclopedia of Type Strains, Phase IV (KMG-IV): sequencing the most valuable type-strain genomes for metagenomic binning, comparative biology and taxonomic classification.</title>
        <authorList>
            <person name="Goeker M."/>
        </authorList>
    </citation>
    <scope>NUCLEOTIDE SEQUENCE [LARGE SCALE GENOMIC DNA]</scope>
    <source>
        <strain evidence="1 2">DSM 12251</strain>
    </source>
</reference>
<protein>
    <submittedName>
        <fullName evidence="1">Uncharacterized protein</fullName>
    </submittedName>
</protein>
<dbReference type="EMBL" id="JACHIF010000010">
    <property type="protein sequence ID" value="MBB5039734.1"/>
    <property type="molecule type" value="Genomic_DNA"/>
</dbReference>
<name>A0A7W7YPA9_9BACT</name>
<dbReference type="Proteomes" id="UP000534294">
    <property type="component" value="Unassembled WGS sequence"/>
</dbReference>
<evidence type="ECO:0000313" key="1">
    <source>
        <dbReference type="EMBL" id="MBB5039734.1"/>
    </source>
</evidence>
<dbReference type="AlphaFoldDB" id="A0A7W7YPA9"/>
<keyword evidence="2" id="KW-1185">Reference proteome</keyword>
<comment type="caution">
    <text evidence="1">The sequence shown here is derived from an EMBL/GenBank/DDBJ whole genome shotgun (WGS) entry which is preliminary data.</text>
</comment>
<evidence type="ECO:0000313" key="2">
    <source>
        <dbReference type="Proteomes" id="UP000534294"/>
    </source>
</evidence>
<proteinExistence type="predicted"/>
<gene>
    <name evidence="1" type="ORF">HNQ64_004012</name>
</gene>
<organism evidence="1 2">
    <name type="scientific">Prosthecobacter dejongeii</name>
    <dbReference type="NCBI Taxonomy" id="48465"/>
    <lineage>
        <taxon>Bacteria</taxon>
        <taxon>Pseudomonadati</taxon>
        <taxon>Verrucomicrobiota</taxon>
        <taxon>Verrucomicrobiia</taxon>
        <taxon>Verrucomicrobiales</taxon>
        <taxon>Verrucomicrobiaceae</taxon>
        <taxon>Prosthecobacter</taxon>
    </lineage>
</organism>